<feature type="active site" description="Charge relay system" evidence="5">
    <location>
        <position position="202"/>
    </location>
</feature>
<dbReference type="Proteomes" id="UP000611554">
    <property type="component" value="Unassembled WGS sequence"/>
</dbReference>
<feature type="domain" description="Peptidase S8/S53" evidence="7">
    <location>
        <begin position="156"/>
        <end position="367"/>
    </location>
</feature>
<reference evidence="9" key="1">
    <citation type="journal article" date="2019" name="Int. J. Syst. Evol. Microbiol.">
        <title>The Global Catalogue of Microorganisms (GCM) 10K type strain sequencing project: providing services to taxonomists for standard genome sequencing and annotation.</title>
        <authorList>
            <consortium name="The Broad Institute Genomics Platform"/>
            <consortium name="The Broad Institute Genome Sequencing Center for Infectious Disease"/>
            <person name="Wu L."/>
            <person name="Ma J."/>
        </authorList>
    </citation>
    <scope>NUCLEOTIDE SEQUENCE [LARGE SCALE GENOMIC DNA]</scope>
    <source>
        <strain evidence="9">JCM 3115</strain>
    </source>
</reference>
<keyword evidence="4 5" id="KW-0720">Serine protease</keyword>
<accession>A0ABQ2QMK0</accession>
<feature type="active site" description="Charge relay system" evidence="5">
    <location>
        <position position="162"/>
    </location>
</feature>
<dbReference type="InterPro" id="IPR050131">
    <property type="entry name" value="Peptidase_S8_subtilisin-like"/>
</dbReference>
<evidence type="ECO:0000256" key="5">
    <source>
        <dbReference type="PROSITE-ProRule" id="PRU01240"/>
    </source>
</evidence>
<feature type="region of interest" description="Disordered" evidence="6">
    <location>
        <begin position="87"/>
        <end position="158"/>
    </location>
</feature>
<dbReference type="InterPro" id="IPR036852">
    <property type="entry name" value="Peptidase_S8/S53_dom_sf"/>
</dbReference>
<evidence type="ECO:0000259" key="7">
    <source>
        <dbReference type="Pfam" id="PF00082"/>
    </source>
</evidence>
<protein>
    <recommendedName>
        <fullName evidence="7">Peptidase S8/S53 domain-containing protein</fullName>
    </recommendedName>
</protein>
<feature type="compositionally biased region" description="Gly residues" evidence="6">
    <location>
        <begin position="114"/>
        <end position="154"/>
    </location>
</feature>
<dbReference type="InterPro" id="IPR000209">
    <property type="entry name" value="Peptidase_S8/S53_dom"/>
</dbReference>
<dbReference type="Pfam" id="PF00082">
    <property type="entry name" value="Peptidase_S8"/>
    <property type="match status" value="1"/>
</dbReference>
<dbReference type="PANTHER" id="PTHR43806">
    <property type="entry name" value="PEPTIDASE S8"/>
    <property type="match status" value="1"/>
</dbReference>
<feature type="compositionally biased region" description="Pro residues" evidence="6">
    <location>
        <begin position="90"/>
        <end position="113"/>
    </location>
</feature>
<evidence type="ECO:0000256" key="3">
    <source>
        <dbReference type="ARBA" id="ARBA00022801"/>
    </source>
</evidence>
<dbReference type="SUPFAM" id="SSF52743">
    <property type="entry name" value="Subtilisin-like"/>
    <property type="match status" value="1"/>
</dbReference>
<evidence type="ECO:0000256" key="1">
    <source>
        <dbReference type="ARBA" id="ARBA00011073"/>
    </source>
</evidence>
<proteinExistence type="inferred from homology"/>
<evidence type="ECO:0000256" key="6">
    <source>
        <dbReference type="SAM" id="MobiDB-lite"/>
    </source>
</evidence>
<dbReference type="PROSITE" id="PS51892">
    <property type="entry name" value="SUBTILASE"/>
    <property type="match status" value="1"/>
</dbReference>
<evidence type="ECO:0000256" key="2">
    <source>
        <dbReference type="ARBA" id="ARBA00022670"/>
    </source>
</evidence>
<dbReference type="PRINTS" id="PR00723">
    <property type="entry name" value="SUBTILISIN"/>
</dbReference>
<comment type="caution">
    <text evidence="8">The sequence shown here is derived from an EMBL/GenBank/DDBJ whole genome shotgun (WGS) entry which is preliminary data.</text>
</comment>
<keyword evidence="9" id="KW-1185">Reference proteome</keyword>
<feature type="active site" description="Charge relay system" evidence="5">
    <location>
        <position position="353"/>
    </location>
</feature>
<dbReference type="PANTHER" id="PTHR43806:SF11">
    <property type="entry name" value="CEREVISIN-RELATED"/>
    <property type="match status" value="1"/>
</dbReference>
<evidence type="ECO:0000313" key="9">
    <source>
        <dbReference type="Proteomes" id="UP000611554"/>
    </source>
</evidence>
<keyword evidence="2 5" id="KW-0645">Protease</keyword>
<keyword evidence="3 5" id="KW-0378">Hydrolase</keyword>
<organism evidence="8 9">
    <name type="scientific">Streptosporangium pseudovulgare</name>
    <dbReference type="NCBI Taxonomy" id="35765"/>
    <lineage>
        <taxon>Bacteria</taxon>
        <taxon>Bacillati</taxon>
        <taxon>Actinomycetota</taxon>
        <taxon>Actinomycetes</taxon>
        <taxon>Streptosporangiales</taxon>
        <taxon>Streptosporangiaceae</taxon>
        <taxon>Streptosporangium</taxon>
    </lineage>
</organism>
<dbReference type="RefSeq" id="WP_229811006.1">
    <property type="nucleotide sequence ID" value="NZ_BMQJ01000002.1"/>
</dbReference>
<name>A0ABQ2QMK0_9ACTN</name>
<dbReference type="EMBL" id="BMQJ01000002">
    <property type="protein sequence ID" value="GGP85387.1"/>
    <property type="molecule type" value="Genomic_DNA"/>
</dbReference>
<evidence type="ECO:0000313" key="8">
    <source>
        <dbReference type="EMBL" id="GGP85387.1"/>
    </source>
</evidence>
<evidence type="ECO:0000256" key="4">
    <source>
        <dbReference type="ARBA" id="ARBA00022825"/>
    </source>
</evidence>
<dbReference type="Gene3D" id="3.40.50.200">
    <property type="entry name" value="Peptidase S8/S53 domain"/>
    <property type="match status" value="1"/>
</dbReference>
<sequence>MDADIERVEPVPGAPALIRRDQLLTDAAGMAAVARWTAAAAEADGVFRIRLLPGVDVCDLAAAVRDRGHAASPNHILVGQPLFFGGPASRPFPAPPPPPPGAAPGDGPHPPGGPGDAGDGGNGGVPGDAPGGGPSGPGGPGEPGGPGGPGGSGGPVTVAVADTGLAAHPWWRDLPWFLERRREAAEVPDADGDGRLDAQAGHGTFVTGLILRSAPEARVRPLRVLDGRGVGDEAGLLRALALLRDEPPQVLNISLGGHTYDDRPSPLLEAALAALPGTVAVACAGNTASDRPFWPAALPGVIAVGALDAAGRERAPFSAHGPWVDACAPGEWLTSSFLEHGAFHGYARWSGTSFAAAVVSGAIAAAARGRTPAEAAAHVLDPERNRKISDLGVAVAGPR</sequence>
<comment type="similarity">
    <text evidence="1 5">Belongs to the peptidase S8 family.</text>
</comment>
<dbReference type="InterPro" id="IPR015500">
    <property type="entry name" value="Peptidase_S8_subtilisin-rel"/>
</dbReference>
<gene>
    <name evidence="8" type="ORF">GCM10010140_13370</name>
</gene>
<dbReference type="CDD" id="cd00306">
    <property type="entry name" value="Peptidases_S8_S53"/>
    <property type="match status" value="1"/>
</dbReference>